<comment type="caution">
    <text evidence="1">The sequence shown here is derived from an EMBL/GenBank/DDBJ whole genome shotgun (WGS) entry which is preliminary data.</text>
</comment>
<name>A0AAD7IHN5_9AGAR</name>
<sequence length="199" mass="21776">MNPYAQGGWSNAYNPNAVNSQPSGTSPLYGALPYPTPSSTAPTFLTFIFTPLDGTILNSLVMGPQSKTYFRINTDSISSGFSIIQNPTLESVALIEWRSHPIVEIRNIVSKRSTSQLLALSSDNTHRVMELRGKKFRWTPSEGYIRLYSTGVPNPQLFGRISQGQNGVVLEVTTEAVHIGLLEVCITSALLLMSGRNID</sequence>
<evidence type="ECO:0000313" key="2">
    <source>
        <dbReference type="Proteomes" id="UP001215280"/>
    </source>
</evidence>
<organism evidence="1 2">
    <name type="scientific">Mycena maculata</name>
    <dbReference type="NCBI Taxonomy" id="230809"/>
    <lineage>
        <taxon>Eukaryota</taxon>
        <taxon>Fungi</taxon>
        <taxon>Dikarya</taxon>
        <taxon>Basidiomycota</taxon>
        <taxon>Agaricomycotina</taxon>
        <taxon>Agaricomycetes</taxon>
        <taxon>Agaricomycetidae</taxon>
        <taxon>Agaricales</taxon>
        <taxon>Marasmiineae</taxon>
        <taxon>Mycenaceae</taxon>
        <taxon>Mycena</taxon>
    </lineage>
</organism>
<protein>
    <submittedName>
        <fullName evidence="1">Uncharacterized protein</fullName>
    </submittedName>
</protein>
<accession>A0AAD7IHN5</accession>
<dbReference type="AlphaFoldDB" id="A0AAD7IHN5"/>
<proteinExistence type="predicted"/>
<gene>
    <name evidence="1" type="ORF">DFH07DRAFT_980920</name>
</gene>
<dbReference type="EMBL" id="JARJLG010000120">
    <property type="protein sequence ID" value="KAJ7741923.1"/>
    <property type="molecule type" value="Genomic_DNA"/>
</dbReference>
<dbReference type="Proteomes" id="UP001215280">
    <property type="component" value="Unassembled WGS sequence"/>
</dbReference>
<keyword evidence="2" id="KW-1185">Reference proteome</keyword>
<evidence type="ECO:0000313" key="1">
    <source>
        <dbReference type="EMBL" id="KAJ7741923.1"/>
    </source>
</evidence>
<reference evidence="1" key="1">
    <citation type="submission" date="2023-03" db="EMBL/GenBank/DDBJ databases">
        <title>Massive genome expansion in bonnet fungi (Mycena s.s.) driven by repeated elements and novel gene families across ecological guilds.</title>
        <authorList>
            <consortium name="Lawrence Berkeley National Laboratory"/>
            <person name="Harder C.B."/>
            <person name="Miyauchi S."/>
            <person name="Viragh M."/>
            <person name="Kuo A."/>
            <person name="Thoen E."/>
            <person name="Andreopoulos B."/>
            <person name="Lu D."/>
            <person name="Skrede I."/>
            <person name="Drula E."/>
            <person name="Henrissat B."/>
            <person name="Morin E."/>
            <person name="Kohler A."/>
            <person name="Barry K."/>
            <person name="LaButti K."/>
            <person name="Morin E."/>
            <person name="Salamov A."/>
            <person name="Lipzen A."/>
            <person name="Mereny Z."/>
            <person name="Hegedus B."/>
            <person name="Baldrian P."/>
            <person name="Stursova M."/>
            <person name="Weitz H."/>
            <person name="Taylor A."/>
            <person name="Grigoriev I.V."/>
            <person name="Nagy L.G."/>
            <person name="Martin F."/>
            <person name="Kauserud H."/>
        </authorList>
    </citation>
    <scope>NUCLEOTIDE SEQUENCE</scope>
    <source>
        <strain evidence="1">CBHHK188m</strain>
    </source>
</reference>